<organism evidence="2 3">
    <name type="scientific">Saccharothrix mutabilis subsp. mutabilis</name>
    <dbReference type="NCBI Taxonomy" id="66855"/>
    <lineage>
        <taxon>Bacteria</taxon>
        <taxon>Bacillati</taxon>
        <taxon>Actinomycetota</taxon>
        <taxon>Actinomycetes</taxon>
        <taxon>Pseudonocardiales</taxon>
        <taxon>Pseudonocardiaceae</taxon>
        <taxon>Saccharothrix</taxon>
    </lineage>
</organism>
<accession>A0ABN0TUE6</accession>
<gene>
    <name evidence="2" type="ORF">GCM10010492_31260</name>
</gene>
<dbReference type="Proteomes" id="UP001500416">
    <property type="component" value="Unassembled WGS sequence"/>
</dbReference>
<reference evidence="2 3" key="1">
    <citation type="journal article" date="2019" name="Int. J. Syst. Evol. Microbiol.">
        <title>The Global Catalogue of Microorganisms (GCM) 10K type strain sequencing project: providing services to taxonomists for standard genome sequencing and annotation.</title>
        <authorList>
            <consortium name="The Broad Institute Genomics Platform"/>
            <consortium name="The Broad Institute Genome Sequencing Center for Infectious Disease"/>
            <person name="Wu L."/>
            <person name="Ma J."/>
        </authorList>
    </citation>
    <scope>NUCLEOTIDE SEQUENCE [LARGE SCALE GENOMIC DNA]</scope>
    <source>
        <strain evidence="2 3">JCM 3380</strain>
    </source>
</reference>
<name>A0ABN0TUE6_9PSEU</name>
<protein>
    <submittedName>
        <fullName evidence="2">Uncharacterized protein</fullName>
    </submittedName>
</protein>
<comment type="caution">
    <text evidence="2">The sequence shown here is derived from an EMBL/GenBank/DDBJ whole genome shotgun (WGS) entry which is preliminary data.</text>
</comment>
<sequence length="209" mass="21522">MPTGGLPHGPPAEGGGRHHKAPDVPARAPSSPEGRGSPRRHPTVRPGPPAVKTRGRNQTLPNHPHPTPTTPHPHVHPPAHGTPPPHVHPPGKGTLPTNAHPTDQANPSNQPRRPNTLTATATATGAIAAGAIAAGAIATVAGAAAPPTLRYFGVPNNVGGRGRSGRGLTVDLGCRRRLRAGPFRDLTKVLPLTREDDGDRTNRLGARTG</sequence>
<evidence type="ECO:0000313" key="2">
    <source>
        <dbReference type="EMBL" id="GAA0230470.1"/>
    </source>
</evidence>
<dbReference type="EMBL" id="BAAABU010000005">
    <property type="protein sequence ID" value="GAA0230470.1"/>
    <property type="molecule type" value="Genomic_DNA"/>
</dbReference>
<feature type="region of interest" description="Disordered" evidence="1">
    <location>
        <begin position="1"/>
        <end position="116"/>
    </location>
</feature>
<feature type="compositionally biased region" description="Polar residues" evidence="1">
    <location>
        <begin position="95"/>
        <end position="116"/>
    </location>
</feature>
<evidence type="ECO:0000256" key="1">
    <source>
        <dbReference type="SAM" id="MobiDB-lite"/>
    </source>
</evidence>
<keyword evidence="3" id="KW-1185">Reference proteome</keyword>
<proteinExistence type="predicted"/>
<evidence type="ECO:0000313" key="3">
    <source>
        <dbReference type="Proteomes" id="UP001500416"/>
    </source>
</evidence>